<proteinExistence type="predicted"/>
<dbReference type="STRING" id="1306406.J116_021070"/>
<evidence type="ECO:0000313" key="1">
    <source>
        <dbReference type="EMBL" id="OEJ96569.1"/>
    </source>
</evidence>
<sequence length="67" mass="7034">MANNIACERPEPDFTLAELRGDSARMAPHWTVPAVAEPAPVPPSLIHGVVVEPSSVRLIAATAEYGG</sequence>
<evidence type="ECO:0000313" key="2">
    <source>
        <dbReference type="Proteomes" id="UP000095329"/>
    </source>
</evidence>
<dbReference type="EMBL" id="ASHX02000001">
    <property type="protein sequence ID" value="OEJ96569.1"/>
    <property type="molecule type" value="Genomic_DNA"/>
</dbReference>
<dbReference type="Proteomes" id="UP000095329">
    <property type="component" value="Unassembled WGS sequence"/>
</dbReference>
<reference evidence="1 2" key="1">
    <citation type="journal article" date="2013" name="Genome Announc.">
        <title>Genome Sequence of Streptomyces violaceusniger Strain SPC6, a Halotolerant Streptomycete That Exhibits Rapid Growth and Development.</title>
        <authorList>
            <person name="Chen X."/>
            <person name="Zhang B."/>
            <person name="Zhang W."/>
            <person name="Wu X."/>
            <person name="Zhang M."/>
            <person name="Chen T."/>
            <person name="Liu G."/>
            <person name="Dyson P."/>
        </authorList>
    </citation>
    <scope>NUCLEOTIDE SEQUENCE [LARGE SCALE GENOMIC DNA]</scope>
    <source>
        <strain evidence="1 2">SPC6</strain>
    </source>
</reference>
<dbReference type="AlphaFoldDB" id="A0A1D3DW90"/>
<comment type="caution">
    <text evidence="1">The sequence shown here is derived from an EMBL/GenBank/DDBJ whole genome shotgun (WGS) entry which is preliminary data.</text>
</comment>
<dbReference type="RefSeq" id="WP_023589058.1">
    <property type="nucleotide sequence ID" value="NZ_ASHX02000001.1"/>
</dbReference>
<name>A0A1D3DW90_9ACTN</name>
<dbReference type="OrthoDB" id="4313706at2"/>
<protein>
    <submittedName>
        <fullName evidence="1">Uncharacterized protein</fullName>
    </submittedName>
</protein>
<gene>
    <name evidence="1" type="ORF">J116_021070</name>
</gene>
<keyword evidence="2" id="KW-1185">Reference proteome</keyword>
<dbReference type="eggNOG" id="ENOG502ZHS2">
    <property type="taxonomic scope" value="Bacteria"/>
</dbReference>
<organism evidence="1 2">
    <name type="scientific">Streptomyces thermolilacinus SPC6</name>
    <dbReference type="NCBI Taxonomy" id="1306406"/>
    <lineage>
        <taxon>Bacteria</taxon>
        <taxon>Bacillati</taxon>
        <taxon>Actinomycetota</taxon>
        <taxon>Actinomycetes</taxon>
        <taxon>Kitasatosporales</taxon>
        <taxon>Streptomycetaceae</taxon>
        <taxon>Streptomyces</taxon>
    </lineage>
</organism>
<accession>A0A1D3DW90</accession>